<dbReference type="EC" id="2.7.1.49" evidence="4"/>
<dbReference type="InterPro" id="IPR013749">
    <property type="entry name" value="PM/HMP-P_kinase-1"/>
</dbReference>
<evidence type="ECO:0000313" key="4">
    <source>
        <dbReference type="EMBL" id="EZG55340.1"/>
    </source>
</evidence>
<comment type="caution">
    <text evidence="4">The sequence shown here is derived from an EMBL/GenBank/DDBJ whole genome shotgun (WGS) entry which is preliminary data.</text>
</comment>
<dbReference type="Pfam" id="PF03070">
    <property type="entry name" value="TENA_THI-4"/>
    <property type="match status" value="1"/>
</dbReference>
<dbReference type="Pfam" id="PF08543">
    <property type="entry name" value="Phos_pyr_kin"/>
    <property type="match status" value="1"/>
</dbReference>
<dbReference type="EC" id="2.7.4.7" evidence="4"/>
<feature type="domain" description="Pyridoxamine kinase/Phosphomethylpyrimidine kinase" evidence="3">
    <location>
        <begin position="13"/>
        <end position="273"/>
    </location>
</feature>
<reference evidence="4" key="1">
    <citation type="submission" date="2013-12" db="EMBL/GenBank/DDBJ databases">
        <authorList>
            <person name="Omoto C.K."/>
            <person name="Sibley D."/>
            <person name="Venepally P."/>
            <person name="Hadjithomas M."/>
            <person name="Karamycheva S."/>
            <person name="Brunk B."/>
            <person name="Roos D."/>
            <person name="Caler E."/>
            <person name="Lorenzi H."/>
        </authorList>
    </citation>
    <scope>NUCLEOTIDE SEQUENCE</scope>
</reference>
<gene>
    <name evidence="4" type="ORF">GNI_114490</name>
</gene>
<dbReference type="InterPro" id="IPR004399">
    <property type="entry name" value="HMP/HMP-P_kinase_dom"/>
</dbReference>
<dbReference type="AlphaFoldDB" id="A0A023B367"/>
<dbReference type="InterPro" id="IPR029056">
    <property type="entry name" value="Ribokinase-like"/>
</dbReference>
<keyword evidence="4" id="KW-0418">Kinase</keyword>
<dbReference type="EMBL" id="AFNH02000853">
    <property type="protein sequence ID" value="EZG55340.1"/>
    <property type="molecule type" value="Genomic_DNA"/>
</dbReference>
<dbReference type="CDD" id="cd01169">
    <property type="entry name" value="HMPP_kinase"/>
    <property type="match status" value="1"/>
</dbReference>
<evidence type="ECO:0000313" key="5">
    <source>
        <dbReference type="Proteomes" id="UP000019763"/>
    </source>
</evidence>
<dbReference type="InterPro" id="IPR004305">
    <property type="entry name" value="Thiaminase-2/PQQC"/>
</dbReference>
<keyword evidence="5" id="KW-1185">Reference proteome</keyword>
<feature type="compositionally biased region" description="Acidic residues" evidence="1">
    <location>
        <begin position="405"/>
        <end position="423"/>
    </location>
</feature>
<dbReference type="OrthoDB" id="10028886at2759"/>
<dbReference type="CDD" id="cd19367">
    <property type="entry name" value="TenA_C_ScTHI20-like"/>
    <property type="match status" value="1"/>
</dbReference>
<evidence type="ECO:0000259" key="3">
    <source>
        <dbReference type="Pfam" id="PF08543"/>
    </source>
</evidence>
<dbReference type="GO" id="GO:0009228">
    <property type="term" value="P:thiamine biosynthetic process"/>
    <property type="evidence" value="ECO:0007669"/>
    <property type="project" value="InterPro"/>
</dbReference>
<keyword evidence="4" id="KW-0808">Transferase</keyword>
<dbReference type="SUPFAM" id="SSF53613">
    <property type="entry name" value="Ribokinase-like"/>
    <property type="match status" value="1"/>
</dbReference>
<dbReference type="eggNOG" id="KOG2598">
    <property type="taxonomic scope" value="Eukaryota"/>
</dbReference>
<dbReference type="GO" id="GO:0008902">
    <property type="term" value="F:hydroxymethylpyrimidine kinase activity"/>
    <property type="evidence" value="ECO:0007669"/>
    <property type="project" value="UniProtKB-EC"/>
</dbReference>
<proteinExistence type="predicted"/>
<organism evidence="4 5">
    <name type="scientific">Gregarina niphandrodes</name>
    <name type="common">Septate eugregarine</name>
    <dbReference type="NCBI Taxonomy" id="110365"/>
    <lineage>
        <taxon>Eukaryota</taxon>
        <taxon>Sar</taxon>
        <taxon>Alveolata</taxon>
        <taxon>Apicomplexa</taxon>
        <taxon>Conoidasida</taxon>
        <taxon>Gregarinasina</taxon>
        <taxon>Eugregarinorida</taxon>
        <taxon>Gregarinidae</taxon>
        <taxon>Gregarina</taxon>
    </lineage>
</organism>
<dbReference type="PANTHER" id="PTHR20858:SF17">
    <property type="entry name" value="HYDROXYMETHYLPYRIMIDINE_PHOSPHOMETHYLPYRIMIDINE KINASE THI20-RELATED"/>
    <property type="match status" value="1"/>
</dbReference>
<dbReference type="Proteomes" id="UP000019763">
    <property type="component" value="Unassembled WGS sequence"/>
</dbReference>
<dbReference type="GO" id="GO:0008972">
    <property type="term" value="F:phosphomethylpyrimidine kinase activity"/>
    <property type="evidence" value="ECO:0007669"/>
    <property type="project" value="UniProtKB-EC"/>
</dbReference>
<dbReference type="Gene3D" id="3.40.1190.20">
    <property type="match status" value="1"/>
</dbReference>
<dbReference type="SUPFAM" id="SSF48613">
    <property type="entry name" value="Heme oxygenase-like"/>
    <property type="match status" value="1"/>
</dbReference>
<feature type="region of interest" description="Disordered" evidence="1">
    <location>
        <begin position="396"/>
        <end position="423"/>
    </location>
</feature>
<dbReference type="GO" id="GO:0005829">
    <property type="term" value="C:cytosol"/>
    <property type="evidence" value="ECO:0007669"/>
    <property type="project" value="TreeGrafter"/>
</dbReference>
<feature type="domain" description="Thiaminase-2/PQQC" evidence="2">
    <location>
        <begin position="314"/>
        <end position="537"/>
    </location>
</feature>
<protein>
    <submittedName>
        <fullName evidence="4">Phosphomethylpyrimidine kinase</fullName>
        <ecNumber evidence="4">2.7.1.49</ecNumber>
        <ecNumber evidence="4">2.7.4.7</ecNumber>
    </submittedName>
</protein>
<accession>A0A023B367</accession>
<dbReference type="InterPro" id="IPR016084">
    <property type="entry name" value="Haem_Oase-like_multi-hlx"/>
</dbReference>
<dbReference type="PANTHER" id="PTHR20858">
    <property type="entry name" value="PHOSPHOMETHYLPYRIMIDINE KINASE"/>
    <property type="match status" value="1"/>
</dbReference>
<evidence type="ECO:0000256" key="1">
    <source>
        <dbReference type="SAM" id="MobiDB-lite"/>
    </source>
</evidence>
<dbReference type="VEuPathDB" id="CryptoDB:GNI_114490"/>
<dbReference type="GeneID" id="22914056"/>
<dbReference type="RefSeq" id="XP_011131635.1">
    <property type="nucleotide sequence ID" value="XM_011133333.1"/>
</dbReference>
<evidence type="ECO:0000259" key="2">
    <source>
        <dbReference type="Pfam" id="PF03070"/>
    </source>
</evidence>
<name>A0A023B367_GRENI</name>
<sequence>MVEKVCLTIAGSDSGGGAGIQGDLKTFEALGVFGASVVTAVTAQNTEGVSDVHCVPAASVRKQLEAVVSDLRPAAIKVGMLPDREVAEAVVAFFGVKAAEGALPPIILDPVLVATCGDRLSAVTGATFAELAPFVTLLTPNIPEALVLSGLTPDPASNPRAVDSEPALAVDPALVVDSALVDEMGRRLCGVWQAVLMKGGHWENGDAVEDRLYVGGVMAASWRSPKLRTRCTHGTGCALSSAVAAKLASGWELEASVAAARRYVYGAIAHGLQRLGGGQQGVLAHSWNRLERAVPRPTPAELAPFTALAVAHAGEIWTGYVDHPVCRAIADGNVCHRRFRRYLVQDLAYLGHYLRAHALLLYKQRKPTPQSLAGPLRNIAAILSEIRQHRDRLRQGAKENKENDYENEEEEDQENKGEDEWESESLVTTAYSRYLLDVAATGSELELRVAMYSCLYGYGVMGKHMFERATSQRTLGTDIVDQWLATYSGCEYWEAVLAAQRELEALIQASPPSPRDLAQLLQIFKQTTKYEIEFFNQAA</sequence>
<dbReference type="Gene3D" id="1.20.910.10">
    <property type="entry name" value="Heme oxygenase-like"/>
    <property type="match status" value="1"/>
</dbReference>